<proteinExistence type="predicted"/>
<feature type="transmembrane region" description="Helical" evidence="1">
    <location>
        <begin position="266"/>
        <end position="285"/>
    </location>
</feature>
<reference evidence="2" key="1">
    <citation type="submission" date="2021-01" db="EMBL/GenBank/DDBJ databases">
        <title>Whole genome shotgun sequence of Actinocatenispora rupis NBRC 107355.</title>
        <authorList>
            <person name="Komaki H."/>
            <person name="Tamura T."/>
        </authorList>
    </citation>
    <scope>NUCLEOTIDE SEQUENCE</scope>
    <source>
        <strain evidence="2">NBRC 107355</strain>
    </source>
</reference>
<dbReference type="Proteomes" id="UP000612808">
    <property type="component" value="Unassembled WGS sequence"/>
</dbReference>
<gene>
    <name evidence="2" type="ORF">Aru02nite_63990</name>
</gene>
<evidence type="ECO:0000313" key="3">
    <source>
        <dbReference type="Proteomes" id="UP000612808"/>
    </source>
</evidence>
<keyword evidence="1" id="KW-0812">Transmembrane</keyword>
<dbReference type="AlphaFoldDB" id="A0A8J3J645"/>
<name>A0A8J3J645_9ACTN</name>
<comment type="caution">
    <text evidence="2">The sequence shown here is derived from an EMBL/GenBank/DDBJ whole genome shotgun (WGS) entry which is preliminary data.</text>
</comment>
<keyword evidence="1" id="KW-1133">Transmembrane helix</keyword>
<sequence length="313" mass="34004">MTETPATGQSYRPYDLVKEFVIALGVVVVLTVGLAVVFSSPDDRPITLASWSNADPNDFVATSVTELDGTSATATYGPPYTTTSGAAQRIGPLSPQQWAGVRHPVDTAHDFVLDPLERASAHDPLLSLALQVYATAPSAQERAWTAHYSAALAKAPGGDPTKVPAGDYGPVPVMMGRLLGLAQAGGLDGTLQSEGGVRFYQTDYTRPLLYLSDGSYLESRARAQHLAGDQWGMMNETGNYPGQAWLWLYTFWYQVPPFSSSANADALVWGVMAVLTLALVLLPFIPGLRSIPRLVPVYRLIWRDHYRRQNPPR</sequence>
<feature type="transmembrane region" description="Helical" evidence="1">
    <location>
        <begin position="20"/>
        <end position="38"/>
    </location>
</feature>
<keyword evidence="1" id="KW-0472">Membrane</keyword>
<protein>
    <submittedName>
        <fullName evidence="2">Uncharacterized protein</fullName>
    </submittedName>
</protein>
<accession>A0A8J3J645</accession>
<keyword evidence="3" id="KW-1185">Reference proteome</keyword>
<evidence type="ECO:0000313" key="2">
    <source>
        <dbReference type="EMBL" id="GID15510.1"/>
    </source>
</evidence>
<evidence type="ECO:0000256" key="1">
    <source>
        <dbReference type="SAM" id="Phobius"/>
    </source>
</evidence>
<dbReference type="RefSeq" id="WP_203663859.1">
    <property type="nucleotide sequence ID" value="NZ_BAAAZM010000023.1"/>
</dbReference>
<dbReference type="EMBL" id="BOMB01000044">
    <property type="protein sequence ID" value="GID15510.1"/>
    <property type="molecule type" value="Genomic_DNA"/>
</dbReference>
<organism evidence="2 3">
    <name type="scientific">Actinocatenispora rupis</name>
    <dbReference type="NCBI Taxonomy" id="519421"/>
    <lineage>
        <taxon>Bacteria</taxon>
        <taxon>Bacillati</taxon>
        <taxon>Actinomycetota</taxon>
        <taxon>Actinomycetes</taxon>
        <taxon>Micromonosporales</taxon>
        <taxon>Micromonosporaceae</taxon>
        <taxon>Actinocatenispora</taxon>
    </lineage>
</organism>